<proteinExistence type="predicted"/>
<keyword evidence="2" id="KW-1185">Reference proteome</keyword>
<reference evidence="1" key="1">
    <citation type="submission" date="2025-08" db="UniProtKB">
        <authorList>
            <consortium name="Ensembl"/>
        </authorList>
    </citation>
    <scope>IDENTIFICATION</scope>
</reference>
<accession>A0A3Q3QLG1</accession>
<evidence type="ECO:0000313" key="2">
    <source>
        <dbReference type="Proteomes" id="UP000261600"/>
    </source>
</evidence>
<dbReference type="Ensembl" id="ENSMALT00000015499.1">
    <property type="protein sequence ID" value="ENSMALP00000015191.1"/>
    <property type="gene ID" value="ENSMALG00000010675.1"/>
</dbReference>
<evidence type="ECO:0000313" key="1">
    <source>
        <dbReference type="Ensembl" id="ENSMALP00000015191.1"/>
    </source>
</evidence>
<organism evidence="1 2">
    <name type="scientific">Monopterus albus</name>
    <name type="common">Swamp eel</name>
    <dbReference type="NCBI Taxonomy" id="43700"/>
    <lineage>
        <taxon>Eukaryota</taxon>
        <taxon>Metazoa</taxon>
        <taxon>Chordata</taxon>
        <taxon>Craniata</taxon>
        <taxon>Vertebrata</taxon>
        <taxon>Euteleostomi</taxon>
        <taxon>Actinopterygii</taxon>
        <taxon>Neopterygii</taxon>
        <taxon>Teleostei</taxon>
        <taxon>Neoteleostei</taxon>
        <taxon>Acanthomorphata</taxon>
        <taxon>Anabantaria</taxon>
        <taxon>Synbranchiformes</taxon>
        <taxon>Synbranchidae</taxon>
        <taxon>Monopterus</taxon>
    </lineage>
</organism>
<name>A0A3Q3QLG1_MONAL</name>
<dbReference type="AlphaFoldDB" id="A0A3Q3QLG1"/>
<reference evidence="1" key="2">
    <citation type="submission" date="2025-09" db="UniProtKB">
        <authorList>
            <consortium name="Ensembl"/>
        </authorList>
    </citation>
    <scope>IDENTIFICATION</scope>
</reference>
<sequence length="63" mass="7272">LDLLSPMVTGLTSVFLYNIPLRHQLLTTSTGVLYSICSDLLIPQHKTHSLTKWNICWNFLSYY</sequence>
<protein>
    <submittedName>
        <fullName evidence="1">Uncharacterized protein</fullName>
    </submittedName>
</protein>
<dbReference type="Proteomes" id="UP000261600">
    <property type="component" value="Unplaced"/>
</dbReference>